<dbReference type="PIRSF" id="PIRSF006060">
    <property type="entry name" value="AA_transporter"/>
    <property type="match status" value="1"/>
</dbReference>
<dbReference type="GO" id="GO:0005886">
    <property type="term" value="C:plasma membrane"/>
    <property type="evidence" value="ECO:0007669"/>
    <property type="project" value="UniProtKB-SubCell"/>
</dbReference>
<evidence type="ECO:0000256" key="2">
    <source>
        <dbReference type="ARBA" id="ARBA00022475"/>
    </source>
</evidence>
<dbReference type="Gene3D" id="1.20.1740.10">
    <property type="entry name" value="Amino acid/polyamine transporter I"/>
    <property type="match status" value="1"/>
</dbReference>
<gene>
    <name evidence="8" type="primary">puuP</name>
    <name evidence="8" type="ORF">DSM104329_01666</name>
</gene>
<feature type="transmembrane region" description="Helical" evidence="7">
    <location>
        <begin position="437"/>
        <end position="458"/>
    </location>
</feature>
<evidence type="ECO:0000256" key="4">
    <source>
        <dbReference type="ARBA" id="ARBA00022989"/>
    </source>
</evidence>
<feature type="transmembrane region" description="Helical" evidence="7">
    <location>
        <begin position="203"/>
        <end position="225"/>
    </location>
</feature>
<feature type="compositionally biased region" description="Low complexity" evidence="6">
    <location>
        <begin position="464"/>
        <end position="480"/>
    </location>
</feature>
<keyword evidence="9" id="KW-1185">Reference proteome</keyword>
<feature type="transmembrane region" description="Helical" evidence="7">
    <location>
        <begin position="132"/>
        <end position="153"/>
    </location>
</feature>
<dbReference type="Proteomes" id="UP001162834">
    <property type="component" value="Chromosome"/>
</dbReference>
<dbReference type="EMBL" id="CP087164">
    <property type="protein sequence ID" value="UGS35279.1"/>
    <property type="molecule type" value="Genomic_DNA"/>
</dbReference>
<feature type="region of interest" description="Disordered" evidence="6">
    <location>
        <begin position="464"/>
        <end position="490"/>
    </location>
</feature>
<keyword evidence="3 7" id="KW-0812">Transmembrane</keyword>
<feature type="transmembrane region" description="Helical" evidence="7">
    <location>
        <begin position="49"/>
        <end position="72"/>
    </location>
</feature>
<evidence type="ECO:0000313" key="8">
    <source>
        <dbReference type="EMBL" id="UGS35279.1"/>
    </source>
</evidence>
<comment type="subcellular location">
    <subcellularLocation>
        <location evidence="1">Cell membrane</location>
        <topology evidence="1">Multi-pass membrane protein</topology>
    </subcellularLocation>
</comment>
<accession>A0A9E7C060</accession>
<evidence type="ECO:0000256" key="1">
    <source>
        <dbReference type="ARBA" id="ARBA00004651"/>
    </source>
</evidence>
<dbReference type="Pfam" id="PF13520">
    <property type="entry name" value="AA_permease_2"/>
    <property type="match status" value="1"/>
</dbReference>
<evidence type="ECO:0000256" key="6">
    <source>
        <dbReference type="SAM" id="MobiDB-lite"/>
    </source>
</evidence>
<evidence type="ECO:0000256" key="3">
    <source>
        <dbReference type="ARBA" id="ARBA00022692"/>
    </source>
</evidence>
<dbReference type="PANTHER" id="PTHR42770">
    <property type="entry name" value="AMINO ACID TRANSPORTER-RELATED"/>
    <property type="match status" value="1"/>
</dbReference>
<feature type="transmembrane region" description="Helical" evidence="7">
    <location>
        <begin position="332"/>
        <end position="353"/>
    </location>
</feature>
<feature type="transmembrane region" description="Helical" evidence="7">
    <location>
        <begin position="237"/>
        <end position="263"/>
    </location>
</feature>
<reference evidence="8" key="1">
    <citation type="journal article" date="2022" name="Int. J. Syst. Evol. Microbiol.">
        <title>Pseudomonas aegrilactucae sp. nov. and Pseudomonas morbosilactucae sp. nov., pathogens causing bacterial rot of lettuce in Japan.</title>
        <authorList>
            <person name="Sawada H."/>
            <person name="Fujikawa T."/>
            <person name="Satou M."/>
        </authorList>
    </citation>
    <scope>NUCLEOTIDE SEQUENCE</scope>
    <source>
        <strain evidence="8">0166_1</strain>
    </source>
</reference>
<feature type="transmembrane region" description="Helical" evidence="7">
    <location>
        <begin position="283"/>
        <end position="311"/>
    </location>
</feature>
<feature type="transmembrane region" description="Helical" evidence="7">
    <location>
        <begin position="160"/>
        <end position="183"/>
    </location>
</feature>
<keyword evidence="2" id="KW-1003">Cell membrane</keyword>
<dbReference type="InterPro" id="IPR002293">
    <property type="entry name" value="AA/rel_permease1"/>
</dbReference>
<evidence type="ECO:0000256" key="7">
    <source>
        <dbReference type="SAM" id="Phobius"/>
    </source>
</evidence>
<feature type="compositionally biased region" description="Basic and acidic residues" evidence="6">
    <location>
        <begin position="481"/>
        <end position="490"/>
    </location>
</feature>
<dbReference type="KEGG" id="sbae:DSM104329_01666"/>
<feature type="transmembrane region" description="Helical" evidence="7">
    <location>
        <begin position="405"/>
        <end position="425"/>
    </location>
</feature>
<dbReference type="PANTHER" id="PTHR42770:SF16">
    <property type="entry name" value="AMINO ACID PERMEASE"/>
    <property type="match status" value="1"/>
</dbReference>
<name>A0A9E7C060_9ACTN</name>
<feature type="transmembrane region" description="Helical" evidence="7">
    <location>
        <begin position="373"/>
        <end position="393"/>
    </location>
</feature>
<feature type="transmembrane region" description="Helical" evidence="7">
    <location>
        <begin position="93"/>
        <end position="120"/>
    </location>
</feature>
<organism evidence="8 9">
    <name type="scientific">Capillimicrobium parvum</name>
    <dbReference type="NCBI Taxonomy" id="2884022"/>
    <lineage>
        <taxon>Bacteria</taxon>
        <taxon>Bacillati</taxon>
        <taxon>Actinomycetota</taxon>
        <taxon>Thermoleophilia</taxon>
        <taxon>Solirubrobacterales</taxon>
        <taxon>Capillimicrobiaceae</taxon>
        <taxon>Capillimicrobium</taxon>
    </lineage>
</organism>
<evidence type="ECO:0000256" key="5">
    <source>
        <dbReference type="ARBA" id="ARBA00023136"/>
    </source>
</evidence>
<dbReference type="InterPro" id="IPR050367">
    <property type="entry name" value="APC_superfamily"/>
</dbReference>
<keyword evidence="4 7" id="KW-1133">Transmembrane helix</keyword>
<dbReference type="GO" id="GO:0022857">
    <property type="term" value="F:transmembrane transporter activity"/>
    <property type="evidence" value="ECO:0007669"/>
    <property type="project" value="InterPro"/>
</dbReference>
<evidence type="ECO:0000313" key="9">
    <source>
        <dbReference type="Proteomes" id="UP001162834"/>
    </source>
</evidence>
<dbReference type="RefSeq" id="WP_259314968.1">
    <property type="nucleotide sequence ID" value="NZ_CP087164.1"/>
</dbReference>
<proteinExistence type="predicted"/>
<feature type="transmembrane region" description="Helical" evidence="7">
    <location>
        <begin position="16"/>
        <end position="37"/>
    </location>
</feature>
<protein>
    <submittedName>
        <fullName evidence="8">Putrescine importer PuuP</fullName>
    </submittedName>
</protein>
<sequence>MTDDATQSSRLRPGSLGVTGIVVLSAVLMGPAISLFFNTPVVAGNAGAAVPLVFILAMVGVLLTAWTVAQYSRKISGAGSFYGFIQRAAGARLGFMAGWATFGAYLGAAIGGAAISGAFISDLLARHASIDIPWIWLALAVVAVVLALSIIGIRISERVGLVMLGIELLAVAIVVIAILVQGGDDGFSTKPFTFDGAPNGLDGIRLAMVFGVLSFVGFEISATLAEETREPRRNVPRAVIGCTLVVGLLYVIGSYAVTIGYGVDNIDQLASDPAAFDTLTARYVTSASVIVDLILINALIGATLAVTNGFARVAFALGRNGAIPSWFGRTSARYATPVNALAVCGLMSIVFLVPLSIDGQNGLTAYTWVSTPAILLLILVFIAANLTVGRFYWTKHKPEFRWASHVLVPVLGALVMLLPITAQFWPTPPSPQDRLPWITLAWLVIGVVVMVAAGSRLAGAFDAEAASGDPGPDDGPPAVAADDRQPAGRA</sequence>
<dbReference type="AlphaFoldDB" id="A0A9E7C060"/>
<keyword evidence="5 7" id="KW-0472">Membrane</keyword>